<evidence type="ECO:0000259" key="1">
    <source>
        <dbReference type="Pfam" id="PF13191"/>
    </source>
</evidence>
<organism evidence="2 3">
    <name type="scientific">Glutamicibacter soli</name>
    <dbReference type="NCBI Taxonomy" id="453836"/>
    <lineage>
        <taxon>Bacteria</taxon>
        <taxon>Bacillati</taxon>
        <taxon>Actinomycetota</taxon>
        <taxon>Actinomycetes</taxon>
        <taxon>Micrococcales</taxon>
        <taxon>Micrococcaceae</taxon>
        <taxon>Glutamicibacter</taxon>
    </lineage>
</organism>
<dbReference type="Pfam" id="PF13191">
    <property type="entry name" value="AAA_16"/>
    <property type="match status" value="1"/>
</dbReference>
<dbReference type="InterPro" id="IPR027417">
    <property type="entry name" value="P-loop_NTPase"/>
</dbReference>
<protein>
    <submittedName>
        <fullName evidence="2">ATP-binding protein</fullName>
    </submittedName>
</protein>
<reference evidence="2 3" key="1">
    <citation type="submission" date="2018-01" db="EMBL/GenBank/DDBJ databases">
        <title>Glutamicibacter soli strain NHPC-3 Whole genome sequence and assembly.</title>
        <authorList>
            <person name="Choudhury P."/>
            <person name="Gupta D."/>
            <person name="Sengupta K."/>
            <person name="Jawed A."/>
            <person name="Sultana N."/>
            <person name="Saha P."/>
        </authorList>
    </citation>
    <scope>NUCLEOTIDE SEQUENCE [LARGE SCALE GENOMIC DNA]</scope>
    <source>
        <strain evidence="2 3">NHPC-3</strain>
    </source>
</reference>
<keyword evidence="3" id="KW-1185">Reference proteome</keyword>
<feature type="domain" description="Orc1-like AAA ATPase" evidence="1">
    <location>
        <begin position="19"/>
        <end position="190"/>
    </location>
</feature>
<dbReference type="Proteomes" id="UP000252167">
    <property type="component" value="Unassembled WGS sequence"/>
</dbReference>
<gene>
    <name evidence="2" type="ORF">C1H84_17080</name>
</gene>
<dbReference type="GO" id="GO:0005524">
    <property type="term" value="F:ATP binding"/>
    <property type="evidence" value="ECO:0007669"/>
    <property type="project" value="UniProtKB-KW"/>
</dbReference>
<dbReference type="InterPro" id="IPR041664">
    <property type="entry name" value="AAA_16"/>
</dbReference>
<dbReference type="EMBL" id="POAF01000012">
    <property type="protein sequence ID" value="RBL98788.1"/>
    <property type="molecule type" value="Genomic_DNA"/>
</dbReference>
<evidence type="ECO:0000313" key="3">
    <source>
        <dbReference type="Proteomes" id="UP000252167"/>
    </source>
</evidence>
<dbReference type="SUPFAM" id="SSF52540">
    <property type="entry name" value="P-loop containing nucleoside triphosphate hydrolases"/>
    <property type="match status" value="1"/>
</dbReference>
<dbReference type="AlphaFoldDB" id="A0A365Y8A7"/>
<name>A0A365Y8A7_9MICC</name>
<sequence>MEAELNPYHPGAGMVPRVLAGRSGDIDAFDALIARAKRFSPVRPIIFSGLRGVGKTVLLNRVRSLAEHHRFHVVQFEARPGDAGGKAARRELTAGFVKISARFRSQISKDLVKRMLGTVSSFSVSLGIEGVSLGIERDVTRASSGLIDLDLQDTIEDISRLLRNERSALMIFIDEMQELDSELLESLLTAQHFALQRELPFYVIGAGLPNLPTKLTDSRSYAERLFEYRGIGKLDDAAARESLAGPARQMGQTYTDEALDILVAEAGNYPYFLQEFGSAMWTVATASPFTSQNAEAATALGRAKLDSGFFPARWERATPAERDYMKAMALDGDAGSRSSDVASRLSKTPQALAPVRASLITKGIIYSPQRSFIAYTVPGMANFIERYRRLLED</sequence>
<keyword evidence="2" id="KW-0067">ATP-binding</keyword>
<dbReference type="Gene3D" id="3.40.50.300">
    <property type="entry name" value="P-loop containing nucleotide triphosphate hydrolases"/>
    <property type="match status" value="1"/>
</dbReference>
<comment type="caution">
    <text evidence="2">The sequence shown here is derived from an EMBL/GenBank/DDBJ whole genome shotgun (WGS) entry which is preliminary data.</text>
</comment>
<accession>A0A365Y8A7</accession>
<dbReference type="PANTHER" id="PTHR34301">
    <property type="entry name" value="DNA-BINDING PROTEIN-RELATED"/>
    <property type="match status" value="1"/>
</dbReference>
<evidence type="ECO:0000313" key="2">
    <source>
        <dbReference type="EMBL" id="RBL98788.1"/>
    </source>
</evidence>
<dbReference type="PANTHER" id="PTHR34301:SF8">
    <property type="entry name" value="ATPASE DOMAIN-CONTAINING PROTEIN"/>
    <property type="match status" value="1"/>
</dbReference>
<keyword evidence="2" id="KW-0547">Nucleotide-binding</keyword>
<proteinExistence type="predicted"/>